<dbReference type="EMBL" id="BOQL01000071">
    <property type="protein sequence ID" value="GIM78059.1"/>
    <property type="molecule type" value="Genomic_DNA"/>
</dbReference>
<dbReference type="Proteomes" id="UP000681340">
    <property type="component" value="Unassembled WGS sequence"/>
</dbReference>
<keyword evidence="3" id="KW-1185">Reference proteome</keyword>
<dbReference type="AlphaFoldDB" id="A0A919SU88"/>
<protein>
    <submittedName>
        <fullName evidence="2">Uncharacterized protein</fullName>
    </submittedName>
</protein>
<accession>A0A919SU88</accession>
<proteinExistence type="predicted"/>
<reference evidence="2" key="1">
    <citation type="submission" date="2021-03" db="EMBL/GenBank/DDBJ databases">
        <title>Whole genome shotgun sequence of Actinoplanes auranticolor NBRC 12245.</title>
        <authorList>
            <person name="Komaki H."/>
            <person name="Tamura T."/>
        </authorList>
    </citation>
    <scope>NUCLEOTIDE SEQUENCE</scope>
    <source>
        <strain evidence="2">NBRC 12245</strain>
    </source>
</reference>
<evidence type="ECO:0000313" key="2">
    <source>
        <dbReference type="EMBL" id="GIM78059.1"/>
    </source>
</evidence>
<sequence length="249" mass="27466">MKRAEHGACDHPRTPAARDACRKAGGPGAEAMQAFDHANCDHAPTNAARKRCRRKLGPLRPKHKVQYVGGTNKSRGSADLPIVASDGPLRTSFAYLPLAPPTTLESLFDPDKEARRRRRARQNWLIDLEASAIQPSTEPATPAGKGPLNHKDCNHPCTTSARRKCHSSTEVKWVRRKPTPESIAKRRLARDRRVWAEEAAEGGPVVISDLGDPRVRAEVRRIAAEQEARLHQALFDAGLHIAQSRFSTP</sequence>
<feature type="region of interest" description="Disordered" evidence="1">
    <location>
        <begin position="1"/>
        <end position="27"/>
    </location>
</feature>
<evidence type="ECO:0000256" key="1">
    <source>
        <dbReference type="SAM" id="MobiDB-lite"/>
    </source>
</evidence>
<comment type="caution">
    <text evidence="2">The sequence shown here is derived from an EMBL/GenBank/DDBJ whole genome shotgun (WGS) entry which is preliminary data.</text>
</comment>
<name>A0A919SU88_9ACTN</name>
<evidence type="ECO:0000313" key="3">
    <source>
        <dbReference type="Proteomes" id="UP000681340"/>
    </source>
</evidence>
<gene>
    <name evidence="2" type="ORF">Aau02nite_79040</name>
</gene>
<organism evidence="2 3">
    <name type="scientific">Actinoplanes auranticolor</name>
    <dbReference type="NCBI Taxonomy" id="47988"/>
    <lineage>
        <taxon>Bacteria</taxon>
        <taxon>Bacillati</taxon>
        <taxon>Actinomycetota</taxon>
        <taxon>Actinomycetes</taxon>
        <taxon>Micromonosporales</taxon>
        <taxon>Micromonosporaceae</taxon>
        <taxon>Actinoplanes</taxon>
    </lineage>
</organism>
<feature type="compositionally biased region" description="Basic and acidic residues" evidence="1">
    <location>
        <begin position="1"/>
        <end position="13"/>
    </location>
</feature>